<evidence type="ECO:0000313" key="2">
    <source>
        <dbReference type="Proteomes" id="UP000793456"/>
    </source>
</evidence>
<keyword evidence="2" id="KW-1185">Reference proteome</keyword>
<reference evidence="1" key="1">
    <citation type="submission" date="2018-11" db="EMBL/GenBank/DDBJ databases">
        <title>The sequence and de novo assembly of Larimichthys crocea genome using PacBio and Hi-C technologies.</title>
        <authorList>
            <person name="Xu P."/>
            <person name="Chen B."/>
            <person name="Zhou Z."/>
            <person name="Ke Q."/>
            <person name="Wu Y."/>
            <person name="Bai H."/>
            <person name="Pu F."/>
        </authorList>
    </citation>
    <scope>NUCLEOTIDE SEQUENCE</scope>
    <source>
        <tissue evidence="1">Muscle</tissue>
    </source>
</reference>
<name>A0ACD3R7S8_LARCR</name>
<accession>A0ACD3R7S8</accession>
<proteinExistence type="predicted"/>
<dbReference type="EMBL" id="CM011682">
    <property type="protein sequence ID" value="TMS15637.1"/>
    <property type="molecule type" value="Genomic_DNA"/>
</dbReference>
<protein>
    <submittedName>
        <fullName evidence="1">Uncharacterized protein</fullName>
    </submittedName>
</protein>
<gene>
    <name evidence="1" type="ORF">E3U43_022099</name>
</gene>
<evidence type="ECO:0000313" key="1">
    <source>
        <dbReference type="EMBL" id="TMS15637.1"/>
    </source>
</evidence>
<dbReference type="Proteomes" id="UP000793456">
    <property type="component" value="Chromosome IX"/>
</dbReference>
<sequence length="118" mass="13445">MPISRPAEDFIYKHIRGSFVPPYSIPQQNKCFNLNQEQMWAGKWSEVGLTWRGQLDKPQCLSSSTWMDSHMTWRTVLLSSGSQTYLNTKPQHCLPPPCCTDTLTSSSRRPVGSSPHTF</sequence>
<organism evidence="1 2">
    <name type="scientific">Larimichthys crocea</name>
    <name type="common">Large yellow croaker</name>
    <name type="synonym">Pseudosciaena crocea</name>
    <dbReference type="NCBI Taxonomy" id="215358"/>
    <lineage>
        <taxon>Eukaryota</taxon>
        <taxon>Metazoa</taxon>
        <taxon>Chordata</taxon>
        <taxon>Craniata</taxon>
        <taxon>Vertebrata</taxon>
        <taxon>Euteleostomi</taxon>
        <taxon>Actinopterygii</taxon>
        <taxon>Neopterygii</taxon>
        <taxon>Teleostei</taxon>
        <taxon>Neoteleostei</taxon>
        <taxon>Acanthomorphata</taxon>
        <taxon>Eupercaria</taxon>
        <taxon>Sciaenidae</taxon>
        <taxon>Larimichthys</taxon>
    </lineage>
</organism>
<comment type="caution">
    <text evidence="1">The sequence shown here is derived from an EMBL/GenBank/DDBJ whole genome shotgun (WGS) entry which is preliminary data.</text>
</comment>